<feature type="domain" description="Glycosyl hydrolases family 38 C-terminal" evidence="2">
    <location>
        <begin position="126"/>
        <end position="223"/>
    </location>
</feature>
<dbReference type="Gene3D" id="2.70.98.30">
    <property type="entry name" value="Golgi alpha-mannosidase II, domain 4"/>
    <property type="match status" value="1"/>
</dbReference>
<dbReference type="Pfam" id="PF17677">
    <property type="entry name" value="Glyco_hydro38C2"/>
    <property type="match status" value="1"/>
</dbReference>
<dbReference type="PANTHER" id="PTHR11607:SF3">
    <property type="entry name" value="LYSOSOMAL ALPHA-MANNOSIDASE"/>
    <property type="match status" value="1"/>
</dbReference>
<dbReference type="GO" id="GO:0030246">
    <property type="term" value="F:carbohydrate binding"/>
    <property type="evidence" value="ECO:0007669"/>
    <property type="project" value="InterPro"/>
</dbReference>
<dbReference type="InterPro" id="IPR050843">
    <property type="entry name" value="Glycosyl_Hydrlase_38"/>
</dbReference>
<evidence type="ECO:0000259" key="1">
    <source>
        <dbReference type="Pfam" id="PF07748"/>
    </source>
</evidence>
<dbReference type="PANTHER" id="PTHR11607">
    <property type="entry name" value="ALPHA-MANNOSIDASE"/>
    <property type="match status" value="1"/>
</dbReference>
<organism evidence="3 4">
    <name type="scientific">Quercus suber</name>
    <name type="common">Cork oak</name>
    <dbReference type="NCBI Taxonomy" id="58331"/>
    <lineage>
        <taxon>Eukaryota</taxon>
        <taxon>Viridiplantae</taxon>
        <taxon>Streptophyta</taxon>
        <taxon>Embryophyta</taxon>
        <taxon>Tracheophyta</taxon>
        <taxon>Spermatophyta</taxon>
        <taxon>Magnoliopsida</taxon>
        <taxon>eudicotyledons</taxon>
        <taxon>Gunneridae</taxon>
        <taxon>Pentapetalae</taxon>
        <taxon>rosids</taxon>
        <taxon>fabids</taxon>
        <taxon>Fagales</taxon>
        <taxon>Fagaceae</taxon>
        <taxon>Quercus</taxon>
    </lineage>
</organism>
<dbReference type="InterPro" id="IPR011013">
    <property type="entry name" value="Gal_mutarotase_sf_dom"/>
</dbReference>
<dbReference type="Gene3D" id="2.60.40.1360">
    <property type="match status" value="1"/>
</dbReference>
<dbReference type="Pfam" id="PF07748">
    <property type="entry name" value="Glyco_hydro_38C"/>
    <property type="match status" value="1"/>
</dbReference>
<dbReference type="GO" id="GO:0004559">
    <property type="term" value="F:alpha-mannosidase activity"/>
    <property type="evidence" value="ECO:0007669"/>
    <property type="project" value="InterPro"/>
</dbReference>
<evidence type="ECO:0000313" key="3">
    <source>
        <dbReference type="EMBL" id="KAK7813544.1"/>
    </source>
</evidence>
<name>A0AAW0IG78_QUESU</name>
<evidence type="ECO:0000259" key="2">
    <source>
        <dbReference type="Pfam" id="PF17677"/>
    </source>
</evidence>
<protein>
    <submittedName>
        <fullName evidence="3">Alpha-mannosidase</fullName>
    </submittedName>
</protein>
<dbReference type="AlphaFoldDB" id="A0AAW0IG78"/>
<feature type="non-terminal residue" evidence="3">
    <location>
        <position position="1"/>
    </location>
</feature>
<sequence>ITRVYKGKEHVEVEFMIRDYRKDWDLEVNEPIAGNYYPINLGIYIKDNSTELSVLVDRSVGGSSIRDGQLELMLHRKTMMFTSGLLNDTLFQVLGKYYLRIDPLGEGAKWRRSFGQEIYSPLLELEDGKALFRLAHLYEVGEDKDLSVMTSVELKKVFPNKKIKKITETSLSANQERTEMERKRLVWKVEGSSEEEEPKVVRGGPIDPAKLVVNLSPMEIRTFIIEFSY</sequence>
<dbReference type="FunFam" id="2.60.40.1360:FF:000001">
    <property type="entry name" value="Alpha-mannosidase"/>
    <property type="match status" value="1"/>
</dbReference>
<dbReference type="Proteomes" id="UP000237347">
    <property type="component" value="Unassembled WGS sequence"/>
</dbReference>
<keyword evidence="4" id="KW-1185">Reference proteome</keyword>
<dbReference type="InterPro" id="IPR041147">
    <property type="entry name" value="GH38_C"/>
</dbReference>
<evidence type="ECO:0000313" key="4">
    <source>
        <dbReference type="Proteomes" id="UP000237347"/>
    </source>
</evidence>
<comment type="caution">
    <text evidence="3">The sequence shown here is derived from an EMBL/GenBank/DDBJ whole genome shotgun (WGS) entry which is preliminary data.</text>
</comment>
<proteinExistence type="predicted"/>
<dbReference type="GO" id="GO:0006013">
    <property type="term" value="P:mannose metabolic process"/>
    <property type="evidence" value="ECO:0007669"/>
    <property type="project" value="InterPro"/>
</dbReference>
<feature type="domain" description="Glycosyl hydrolase family 38 C-terminal" evidence="1">
    <location>
        <begin position="18"/>
        <end position="79"/>
    </location>
</feature>
<dbReference type="InterPro" id="IPR011682">
    <property type="entry name" value="Glyco_hydro_38_C"/>
</dbReference>
<dbReference type="SUPFAM" id="SSF74650">
    <property type="entry name" value="Galactose mutarotase-like"/>
    <property type="match status" value="1"/>
</dbReference>
<gene>
    <name evidence="3" type="ORF">CFP56_004941</name>
</gene>
<reference evidence="3 4" key="1">
    <citation type="journal article" date="2018" name="Sci. Data">
        <title>The draft genome sequence of cork oak.</title>
        <authorList>
            <person name="Ramos A.M."/>
            <person name="Usie A."/>
            <person name="Barbosa P."/>
            <person name="Barros P.M."/>
            <person name="Capote T."/>
            <person name="Chaves I."/>
            <person name="Simoes F."/>
            <person name="Abreu I."/>
            <person name="Carrasquinho I."/>
            <person name="Faro C."/>
            <person name="Guimaraes J.B."/>
            <person name="Mendonca D."/>
            <person name="Nobrega F."/>
            <person name="Rodrigues L."/>
            <person name="Saibo N.J.M."/>
            <person name="Varela M.C."/>
            <person name="Egas C."/>
            <person name="Matos J."/>
            <person name="Miguel C.M."/>
            <person name="Oliveira M.M."/>
            <person name="Ricardo C.P."/>
            <person name="Goncalves S."/>
        </authorList>
    </citation>
    <scope>NUCLEOTIDE SEQUENCE [LARGE SCALE GENOMIC DNA]</scope>
    <source>
        <strain evidence="4">cv. HL8</strain>
    </source>
</reference>
<accession>A0AAW0IG78</accession>
<dbReference type="EMBL" id="PKMF04001224">
    <property type="protein sequence ID" value="KAK7813544.1"/>
    <property type="molecule type" value="Genomic_DNA"/>
</dbReference>